<reference evidence="3 4" key="1">
    <citation type="journal article" date="2018" name="Front. Microbiol.">
        <title>Prospects for Fungal Bioremediation of Acidic Radioactive Waste Sites: Characterization and Genome Sequence of Rhodotorula taiwanensis MD1149.</title>
        <authorList>
            <person name="Tkavc R."/>
            <person name="Matrosova V.Y."/>
            <person name="Grichenko O.E."/>
            <person name="Gostincar C."/>
            <person name="Volpe R.P."/>
            <person name="Klimenkova P."/>
            <person name="Gaidamakova E.K."/>
            <person name="Zhou C.E."/>
            <person name="Stewart B.J."/>
            <person name="Lyman M.G."/>
            <person name="Malfatti S.A."/>
            <person name="Rubinfeld B."/>
            <person name="Courtot M."/>
            <person name="Singh J."/>
            <person name="Dalgard C.L."/>
            <person name="Hamilton T."/>
            <person name="Frey K.G."/>
            <person name="Gunde-Cimerman N."/>
            <person name="Dugan L."/>
            <person name="Daly M.J."/>
        </authorList>
    </citation>
    <scope>NUCLEOTIDE SEQUENCE [LARGE SCALE GENOMIC DNA]</scope>
    <source>
        <strain evidence="3 4">MD1149</strain>
    </source>
</reference>
<feature type="transmembrane region" description="Helical" evidence="2">
    <location>
        <begin position="235"/>
        <end position="257"/>
    </location>
</feature>
<dbReference type="EMBL" id="PJQD01000079">
    <property type="protein sequence ID" value="POY71580.1"/>
    <property type="molecule type" value="Genomic_DNA"/>
</dbReference>
<feature type="transmembrane region" description="Helical" evidence="2">
    <location>
        <begin position="389"/>
        <end position="412"/>
    </location>
</feature>
<feature type="transmembrane region" description="Helical" evidence="2">
    <location>
        <begin position="113"/>
        <end position="133"/>
    </location>
</feature>
<evidence type="ECO:0000256" key="2">
    <source>
        <dbReference type="SAM" id="Phobius"/>
    </source>
</evidence>
<feature type="transmembrane region" description="Helical" evidence="2">
    <location>
        <begin position="69"/>
        <end position="93"/>
    </location>
</feature>
<keyword evidence="2" id="KW-0812">Transmembrane</keyword>
<organism evidence="3 4">
    <name type="scientific">Rhodotorula taiwanensis</name>
    <dbReference type="NCBI Taxonomy" id="741276"/>
    <lineage>
        <taxon>Eukaryota</taxon>
        <taxon>Fungi</taxon>
        <taxon>Dikarya</taxon>
        <taxon>Basidiomycota</taxon>
        <taxon>Pucciniomycotina</taxon>
        <taxon>Microbotryomycetes</taxon>
        <taxon>Sporidiobolales</taxon>
        <taxon>Sporidiobolaceae</taxon>
        <taxon>Rhodotorula</taxon>
    </lineage>
</organism>
<keyword evidence="4" id="KW-1185">Reference proteome</keyword>
<feature type="transmembrane region" description="Helical" evidence="2">
    <location>
        <begin position="154"/>
        <end position="176"/>
    </location>
</feature>
<feature type="region of interest" description="Disordered" evidence="1">
    <location>
        <begin position="273"/>
        <end position="297"/>
    </location>
</feature>
<comment type="caution">
    <text evidence="3">The sequence shown here is derived from an EMBL/GenBank/DDBJ whole genome shotgun (WGS) entry which is preliminary data.</text>
</comment>
<protein>
    <submittedName>
        <fullName evidence="3">Uncharacterized protein</fullName>
    </submittedName>
</protein>
<evidence type="ECO:0000313" key="4">
    <source>
        <dbReference type="Proteomes" id="UP000237144"/>
    </source>
</evidence>
<feature type="transmembrane region" description="Helical" evidence="2">
    <location>
        <begin position="427"/>
        <end position="448"/>
    </location>
</feature>
<name>A0A2S5B475_9BASI</name>
<evidence type="ECO:0000256" key="1">
    <source>
        <dbReference type="SAM" id="MobiDB-lite"/>
    </source>
</evidence>
<sequence length="495" mass="54844">MPLIRFPVAPPGVNPYDYFARYLDAVFNPLPTQGFEARLIVLWMLTGYRRRAKSLWLFKFVRRPAGRYLVGNSHLIFSLASFLVCTVLLGYLYNFYCVALLKTAQSNAFFWRTLIWLPLGGHLWFSSWSSLQASRLATQSACMTRYLPPVVANALYLGGLLVLFVCGLTLDIIISIKWNRVWRLQRRLAIRSLLFGALRPNDSVAEARTFTAGALGVINTELDRTVKLMRGIGSVYSVASAIIPAANIGGLVLLVILRRQIRFNTDRFQAAEEIAEPPQQQPSSPKHTPEAGTPVKSYPGHAFFPLPRLRADSKASQQTPSPIQHVRIVQDVQQYSEQLDGDSSPSQSSDDQQVEPTSQPEPVARGVGARLDVAAERQLVALRKVHADVAVFSVAIALLACLSLGTGLWLAISPTSVYGRFERLEAVYFALVWGYLIGIDIALTLLLFNTLSHFPSKTGTGATEPLPPVLFLPAVESEGADISRTPFDRIEMRET</sequence>
<evidence type="ECO:0000313" key="3">
    <source>
        <dbReference type="EMBL" id="POY71580.1"/>
    </source>
</evidence>
<keyword evidence="2" id="KW-1133">Transmembrane helix</keyword>
<accession>A0A2S5B475</accession>
<dbReference type="AlphaFoldDB" id="A0A2S5B475"/>
<feature type="region of interest" description="Disordered" evidence="1">
    <location>
        <begin position="337"/>
        <end position="366"/>
    </location>
</feature>
<keyword evidence="2" id="KW-0472">Membrane</keyword>
<dbReference type="OrthoDB" id="2527568at2759"/>
<feature type="compositionally biased region" description="Low complexity" evidence="1">
    <location>
        <begin position="341"/>
        <end position="351"/>
    </location>
</feature>
<proteinExistence type="predicted"/>
<gene>
    <name evidence="3" type="ORF">BMF94_5405</name>
</gene>
<dbReference type="Proteomes" id="UP000237144">
    <property type="component" value="Unassembled WGS sequence"/>
</dbReference>